<feature type="compositionally biased region" description="Acidic residues" evidence="8">
    <location>
        <begin position="540"/>
        <end position="551"/>
    </location>
</feature>
<accession>A0A6B0VGY4</accession>
<dbReference type="PANTHER" id="PTHR10183:SF433">
    <property type="entry name" value="CALPAIN-A-RELATED"/>
    <property type="match status" value="1"/>
</dbReference>
<dbReference type="AlphaFoldDB" id="A0A6B0VGY4"/>
<sequence>MAHCGDKSKTYKFGERNSGTKTLSGQAQDYDALFETCRQKKALFEDPEFPCNVSNVYGSKTHEEKLLWKRPRELCENPQFIKDGFSRFDVKQGELGNCWMVASTAILAMHKDLLARVVPEPQNFDEDKYAGIFHFRLWQDNRWVDVPVDDRLPVNEDGELLFMCSRTEGEFWSALLEKAFAKLHGGYAALEGGSGVEAMLTFTGGLSEQIDLSEPHKDFYKTLQKAFERSSLLTCSILEEEKGGKGLSVLHEYSLTGVNKVTLPDVGTIELVRLRNPWGSSEWKGPWGDTSKKWKQVSEEKKRELGLVVRSDGEFWMSMEDFLKHFQLLDICHLGPDTLSSHTTGESASKRWEMSTFEGSWVPGSNAGGGPSDMEKFATNPQYMITLEEPDDDNEDGECTVIVALLQKNRRVFEAKEGMFHSIGFALFEVEDPCSCPVPLTEEYLEDNTKVAEVEEFRASREVTKRFLLLPGNFCVIPATEEPDLAGEFLLRIYTEKKSISKEHDETPGIIEKSPAIFDVCPIDNEDDGAKPTENGNEVDGGEEENQEEEEIEIDEDLKRMFNEVAGDEAKVCCESLQRLLKKVFERDGNPQEFSLDICRSMVALIDDNYTGQLSVEEFAYLYKKIKEWEAAFKESDKDCTGYLSTYELRNALRHAGYSVNQHVLKGLVLRYGHDRKIGFQDFIGCAVKLMCMIYIFDEWDEDKENCVMVTRNEWLKITMYC</sequence>
<dbReference type="SUPFAM" id="SSF47473">
    <property type="entry name" value="EF-hand"/>
    <property type="match status" value="1"/>
</dbReference>
<dbReference type="Gene3D" id="2.60.120.380">
    <property type="match status" value="1"/>
</dbReference>
<dbReference type="PROSITE" id="PS00139">
    <property type="entry name" value="THIOL_PROTEASE_CYS"/>
    <property type="match status" value="1"/>
</dbReference>
<evidence type="ECO:0000256" key="7">
    <source>
        <dbReference type="PROSITE-ProRule" id="PRU00239"/>
    </source>
</evidence>
<evidence type="ECO:0000256" key="5">
    <source>
        <dbReference type="ARBA" id="ARBA00022837"/>
    </source>
</evidence>
<feature type="active site" evidence="6 7">
    <location>
        <position position="276"/>
    </location>
</feature>
<dbReference type="InterPro" id="IPR000169">
    <property type="entry name" value="Pept_cys_AS"/>
</dbReference>
<evidence type="ECO:0000259" key="10">
    <source>
        <dbReference type="PROSITE" id="PS50222"/>
    </source>
</evidence>
<evidence type="ECO:0000256" key="6">
    <source>
        <dbReference type="PIRSR" id="PIRSR622684-1"/>
    </source>
</evidence>
<reference evidence="11" key="1">
    <citation type="submission" date="2019-12" db="EMBL/GenBank/DDBJ databases">
        <title>An insight into the sialome of adult female Ixodes ricinus ticks feeding for 6 days.</title>
        <authorList>
            <person name="Perner J."/>
            <person name="Ribeiro J.M.C."/>
        </authorList>
    </citation>
    <scope>NUCLEOTIDE SEQUENCE</scope>
    <source>
        <strain evidence="11">Semi-engorged</strain>
        <tissue evidence="11">Salivary glands</tissue>
    </source>
</reference>
<dbReference type="PROSITE" id="PS50203">
    <property type="entry name" value="CALPAIN_CAT"/>
    <property type="match status" value="1"/>
</dbReference>
<dbReference type="InterPro" id="IPR018247">
    <property type="entry name" value="EF_Hand_1_Ca_BS"/>
</dbReference>
<dbReference type="PRINTS" id="PR00704">
    <property type="entry name" value="CALPAIN"/>
</dbReference>
<dbReference type="InterPro" id="IPR002048">
    <property type="entry name" value="EF_hand_dom"/>
</dbReference>
<feature type="region of interest" description="Disordered" evidence="8">
    <location>
        <begin position="523"/>
        <end position="551"/>
    </location>
</feature>
<proteinExistence type="inferred from homology"/>
<dbReference type="FunFam" id="3.90.70.10:FF:000001">
    <property type="entry name" value="Calpain-1 catalytic subunit"/>
    <property type="match status" value="1"/>
</dbReference>
<dbReference type="InterPro" id="IPR011992">
    <property type="entry name" value="EF-hand-dom_pair"/>
</dbReference>
<feature type="domain" description="Calpain catalytic" evidence="9">
    <location>
        <begin position="43"/>
        <end position="335"/>
    </location>
</feature>
<dbReference type="Gene3D" id="1.10.238.10">
    <property type="entry name" value="EF-hand"/>
    <property type="match status" value="1"/>
</dbReference>
<feature type="active site" evidence="6 7">
    <location>
        <position position="251"/>
    </location>
</feature>
<dbReference type="PROSITE" id="PS00018">
    <property type="entry name" value="EF_HAND_1"/>
    <property type="match status" value="1"/>
</dbReference>
<dbReference type="InterPro" id="IPR022684">
    <property type="entry name" value="Calpain_cysteine_protease"/>
</dbReference>
<dbReference type="SUPFAM" id="SSF49758">
    <property type="entry name" value="Calpain large subunit, middle domain (domain III)"/>
    <property type="match status" value="1"/>
</dbReference>
<dbReference type="Pfam" id="PF01067">
    <property type="entry name" value="Calpain_III"/>
    <property type="match status" value="1"/>
</dbReference>
<dbReference type="InterPro" id="IPR038765">
    <property type="entry name" value="Papain-like_cys_pep_sf"/>
</dbReference>
<dbReference type="PROSITE" id="PS50222">
    <property type="entry name" value="EF_HAND_2"/>
    <property type="match status" value="1"/>
</dbReference>
<dbReference type="InterPro" id="IPR033883">
    <property type="entry name" value="C2_III"/>
</dbReference>
<evidence type="ECO:0000256" key="2">
    <source>
        <dbReference type="ARBA" id="ARBA00022670"/>
    </source>
</evidence>
<protein>
    <submittedName>
        <fullName evidence="11">Putative calpain-b</fullName>
    </submittedName>
</protein>
<dbReference type="InterPro" id="IPR001300">
    <property type="entry name" value="Peptidase_C2_calpain_cat"/>
</dbReference>
<evidence type="ECO:0000256" key="3">
    <source>
        <dbReference type="ARBA" id="ARBA00022801"/>
    </source>
</evidence>
<dbReference type="FunFam" id="2.60.120.380:FF:000011">
    <property type="entry name" value="Calpain 12"/>
    <property type="match status" value="1"/>
</dbReference>
<dbReference type="CDD" id="cd00044">
    <property type="entry name" value="CysPc"/>
    <property type="match status" value="1"/>
</dbReference>
<dbReference type="EMBL" id="GIFC01018415">
    <property type="protein sequence ID" value="MXV00499.1"/>
    <property type="molecule type" value="Transcribed_RNA"/>
</dbReference>
<evidence type="ECO:0000256" key="8">
    <source>
        <dbReference type="SAM" id="MobiDB-lite"/>
    </source>
</evidence>
<feature type="active site" evidence="6 7">
    <location>
        <position position="98"/>
    </location>
</feature>
<dbReference type="Gene3D" id="3.90.70.10">
    <property type="entry name" value="Cysteine proteinases"/>
    <property type="match status" value="1"/>
</dbReference>
<dbReference type="SMART" id="SM00230">
    <property type="entry name" value="CysPc"/>
    <property type="match status" value="1"/>
</dbReference>
<evidence type="ECO:0000256" key="1">
    <source>
        <dbReference type="ARBA" id="ARBA00007623"/>
    </source>
</evidence>
<dbReference type="CDD" id="cd16182">
    <property type="entry name" value="EFh_PEF_Group_II_CAPN_like"/>
    <property type="match status" value="1"/>
</dbReference>
<dbReference type="InterPro" id="IPR036213">
    <property type="entry name" value="Calpain_III_sf"/>
</dbReference>
<dbReference type="GO" id="GO:0005509">
    <property type="term" value="F:calcium ion binding"/>
    <property type="evidence" value="ECO:0007669"/>
    <property type="project" value="InterPro"/>
</dbReference>
<keyword evidence="3 7" id="KW-0378">Hydrolase</keyword>
<evidence type="ECO:0000259" key="9">
    <source>
        <dbReference type="PROSITE" id="PS50203"/>
    </source>
</evidence>
<name>A0A6B0VGY4_IXORI</name>
<organism evidence="11">
    <name type="scientific">Ixodes ricinus</name>
    <name type="common">Common tick</name>
    <name type="synonym">Acarus ricinus</name>
    <dbReference type="NCBI Taxonomy" id="34613"/>
    <lineage>
        <taxon>Eukaryota</taxon>
        <taxon>Metazoa</taxon>
        <taxon>Ecdysozoa</taxon>
        <taxon>Arthropoda</taxon>
        <taxon>Chelicerata</taxon>
        <taxon>Arachnida</taxon>
        <taxon>Acari</taxon>
        <taxon>Parasitiformes</taxon>
        <taxon>Ixodida</taxon>
        <taxon>Ixodoidea</taxon>
        <taxon>Ixodidae</taxon>
        <taxon>Ixodinae</taxon>
        <taxon>Ixodes</taxon>
    </lineage>
</organism>
<dbReference type="GO" id="GO:0005737">
    <property type="term" value="C:cytoplasm"/>
    <property type="evidence" value="ECO:0007669"/>
    <property type="project" value="TreeGrafter"/>
</dbReference>
<dbReference type="SMART" id="SM00720">
    <property type="entry name" value="calpain_III"/>
    <property type="match status" value="1"/>
</dbReference>
<keyword evidence="5" id="KW-0106">Calcium</keyword>
<dbReference type="CDD" id="cd00214">
    <property type="entry name" value="Calpain_III"/>
    <property type="match status" value="1"/>
</dbReference>
<keyword evidence="2 7" id="KW-0645">Protease</keyword>
<dbReference type="PANTHER" id="PTHR10183">
    <property type="entry name" value="CALPAIN"/>
    <property type="match status" value="1"/>
</dbReference>
<dbReference type="GO" id="GO:0004198">
    <property type="term" value="F:calcium-dependent cysteine-type endopeptidase activity"/>
    <property type="evidence" value="ECO:0007669"/>
    <property type="project" value="InterPro"/>
</dbReference>
<dbReference type="InterPro" id="IPR022683">
    <property type="entry name" value="Calpain_III"/>
</dbReference>
<dbReference type="InterPro" id="IPR022682">
    <property type="entry name" value="Calpain_domain_III"/>
</dbReference>
<keyword evidence="4 7" id="KW-0788">Thiol protease</keyword>
<feature type="domain" description="EF-hand" evidence="10">
    <location>
        <begin position="624"/>
        <end position="659"/>
    </location>
</feature>
<dbReference type="GO" id="GO:0006508">
    <property type="term" value="P:proteolysis"/>
    <property type="evidence" value="ECO:0007669"/>
    <property type="project" value="UniProtKB-KW"/>
</dbReference>
<evidence type="ECO:0000313" key="11">
    <source>
        <dbReference type="EMBL" id="MXV00499.1"/>
    </source>
</evidence>
<evidence type="ECO:0000256" key="4">
    <source>
        <dbReference type="ARBA" id="ARBA00022807"/>
    </source>
</evidence>
<dbReference type="Pfam" id="PF00648">
    <property type="entry name" value="Peptidase_C2"/>
    <property type="match status" value="1"/>
</dbReference>
<dbReference type="SMART" id="SM00054">
    <property type="entry name" value="EFh"/>
    <property type="match status" value="2"/>
</dbReference>
<dbReference type="SUPFAM" id="SSF54001">
    <property type="entry name" value="Cysteine proteinases"/>
    <property type="match status" value="1"/>
</dbReference>
<comment type="similarity">
    <text evidence="1">Belongs to the peptidase C2 family.</text>
</comment>